<dbReference type="Proteomes" id="UP000477285">
    <property type="component" value="Unassembled WGS sequence"/>
</dbReference>
<dbReference type="AlphaFoldDB" id="A0A6L8T5S9"/>
<dbReference type="InterPro" id="IPR032179">
    <property type="entry name" value="Cry22Aa_Ig-like"/>
</dbReference>
<gene>
    <name evidence="3" type="ORF">GT728_17130</name>
</gene>
<sequence>MAKKWIAVLLVICIGLGAGVVYMREQSDRQAPEIICTDETAAEYNPGMSDAQLLKGIKAIDDKDGDVSDSLTVESVYEVDDSNVVVTYVAKDASNNIAKLKRNMSTDPEKMKESRENDDDTSEGTEPTPVPVEDVETGDSSPEESDSGEASADDGLTPTPTPAGDDIASQTAAEQEKMADDMPAQYPKIYLNEYYIKTSVGSSVDLLSNVKEIKDDTDNVSELWRRIQINGQVNTYTPGTYTCSYYVVDSAGNMSNTAELTVIVQ</sequence>
<evidence type="ECO:0000313" key="3">
    <source>
        <dbReference type="EMBL" id="MZL34867.1"/>
    </source>
</evidence>
<evidence type="ECO:0000256" key="1">
    <source>
        <dbReference type="SAM" id="MobiDB-lite"/>
    </source>
</evidence>
<feature type="domain" description="Pesticidal crystal protein Cry22Aa Ig-like" evidence="2">
    <location>
        <begin position="213"/>
        <end position="264"/>
    </location>
</feature>
<protein>
    <submittedName>
        <fullName evidence="3">DUF5011 domain-containing protein</fullName>
    </submittedName>
</protein>
<proteinExistence type="predicted"/>
<dbReference type="EMBL" id="WWVQ01000056">
    <property type="protein sequence ID" value="MZL34867.1"/>
    <property type="molecule type" value="Genomic_DNA"/>
</dbReference>
<dbReference type="RefSeq" id="WP_118411683.1">
    <property type="nucleotide sequence ID" value="NZ_JBCPBX010000037.1"/>
</dbReference>
<feature type="compositionally biased region" description="Acidic residues" evidence="1">
    <location>
        <begin position="133"/>
        <end position="147"/>
    </location>
</feature>
<dbReference type="Gene3D" id="2.60.40.10">
    <property type="entry name" value="Immunoglobulins"/>
    <property type="match status" value="2"/>
</dbReference>
<comment type="caution">
    <text evidence="3">The sequence shown here is derived from an EMBL/GenBank/DDBJ whole genome shotgun (WGS) entry which is preliminary data.</text>
</comment>
<dbReference type="InterPro" id="IPR013783">
    <property type="entry name" value="Ig-like_fold"/>
</dbReference>
<organism evidence="3 4">
    <name type="scientific">Blautia wexlerae</name>
    <dbReference type="NCBI Taxonomy" id="418240"/>
    <lineage>
        <taxon>Bacteria</taxon>
        <taxon>Bacillati</taxon>
        <taxon>Bacillota</taxon>
        <taxon>Clostridia</taxon>
        <taxon>Lachnospirales</taxon>
        <taxon>Lachnospiraceae</taxon>
        <taxon>Blautia</taxon>
    </lineage>
</organism>
<evidence type="ECO:0000259" key="2">
    <source>
        <dbReference type="Pfam" id="PF16403"/>
    </source>
</evidence>
<dbReference type="Pfam" id="PF16403">
    <property type="entry name" value="Bact_surface_Ig-like"/>
    <property type="match status" value="1"/>
</dbReference>
<evidence type="ECO:0000313" key="4">
    <source>
        <dbReference type="Proteomes" id="UP000477285"/>
    </source>
</evidence>
<name>A0A6L8T5S9_9FIRM</name>
<accession>A0A6L8T5S9</accession>
<feature type="region of interest" description="Disordered" evidence="1">
    <location>
        <begin position="100"/>
        <end position="166"/>
    </location>
</feature>
<reference evidence="3 4" key="1">
    <citation type="journal article" date="2019" name="Nat. Med.">
        <title>A library of human gut bacterial isolates paired with longitudinal multiomics data enables mechanistic microbiome research.</title>
        <authorList>
            <person name="Poyet M."/>
            <person name="Groussin M."/>
            <person name="Gibbons S.M."/>
            <person name="Avila-Pacheco J."/>
            <person name="Jiang X."/>
            <person name="Kearney S.M."/>
            <person name="Perrotta A.R."/>
            <person name="Berdy B."/>
            <person name="Zhao S."/>
            <person name="Lieberman T.D."/>
            <person name="Swanson P.K."/>
            <person name="Smith M."/>
            <person name="Roesemann S."/>
            <person name="Alexander J.E."/>
            <person name="Rich S.A."/>
            <person name="Livny J."/>
            <person name="Vlamakis H."/>
            <person name="Clish C."/>
            <person name="Bullock K."/>
            <person name="Deik A."/>
            <person name="Scott J."/>
            <person name="Pierce K.A."/>
            <person name="Xavier R.J."/>
            <person name="Alm E.J."/>
        </authorList>
    </citation>
    <scope>NUCLEOTIDE SEQUENCE [LARGE SCALE GENOMIC DNA]</scope>
    <source>
        <strain evidence="3 4">BIOML-A1</strain>
    </source>
</reference>